<dbReference type="AlphaFoldDB" id="A0AAV2TQ08"/>
<reference evidence="5" key="1">
    <citation type="submission" date="2024-06" db="EMBL/GenBank/DDBJ databases">
        <authorList>
            <person name="Liu X."/>
            <person name="Lenzi L."/>
            <person name="Haldenby T S."/>
            <person name="Uol C."/>
        </authorList>
    </citation>
    <scope>NUCLEOTIDE SEQUENCE</scope>
</reference>
<evidence type="ECO:0000259" key="4">
    <source>
        <dbReference type="Pfam" id="PF17406"/>
    </source>
</evidence>
<dbReference type="GO" id="GO:0003723">
    <property type="term" value="F:RNA binding"/>
    <property type="evidence" value="ECO:0007669"/>
    <property type="project" value="UniProtKB-KW"/>
</dbReference>
<evidence type="ECO:0000259" key="3">
    <source>
        <dbReference type="Pfam" id="PF17405"/>
    </source>
</evidence>
<keyword evidence="1" id="KW-0539">Nucleus</keyword>
<feature type="domain" description="Nrap protein" evidence="3">
    <location>
        <begin position="170"/>
        <end position="328"/>
    </location>
</feature>
<dbReference type="InterPro" id="IPR035369">
    <property type="entry name" value="Nrap_D4"/>
</dbReference>
<dbReference type="Proteomes" id="UP001497525">
    <property type="component" value="Unassembled WGS sequence"/>
</dbReference>
<evidence type="ECO:0000313" key="5">
    <source>
        <dbReference type="EMBL" id="CAL5138319.1"/>
    </source>
</evidence>
<dbReference type="InterPro" id="IPR035370">
    <property type="entry name" value="Nrap_D5"/>
</dbReference>
<comment type="subcellular location">
    <subcellularLocation>
        <location evidence="1">Nucleus</location>
        <location evidence="1">Nucleolus</location>
    </subcellularLocation>
</comment>
<evidence type="ECO:0000313" key="6">
    <source>
        <dbReference type="Proteomes" id="UP001497525"/>
    </source>
</evidence>
<dbReference type="Pfam" id="PF17405">
    <property type="entry name" value="Nrap_D4"/>
    <property type="match status" value="1"/>
</dbReference>
<dbReference type="GO" id="GO:0032040">
    <property type="term" value="C:small-subunit processome"/>
    <property type="evidence" value="ECO:0007669"/>
    <property type="project" value="TreeGrafter"/>
</dbReference>
<sequence>MDPVEAFDHLIIFRDDFKIKDPGSASSSLETVIHDLVEGLKDRVVCVTKVRVPVNSEQILTGIGIKLDGQNAKSVVTRGPPSGSEAGRAFVAFWGDRAVLRRIDADLVECVTWSETENVCKQIIDFVMERRLKLFRGTYKQRAWNQITPDLMQSILTYNPGFPRLLPPTASSLRLIRAIDMLRALLCGLNDKLPLNVTGVSPLSSAFRDTAVFPPVVSIPSAVQINRKRKFGSEIDKEVALSCYAPVLPLYVIVTLEQSGRWPDDLLAFRHMKRLLVIRIHELLSPLGVPSHVTRSSMLDIFLNGLVFRISIALPRELHLLETACQPDLPSNTGDEVEMNDEHDEVDKHLVPTISRTPASASWYRLNQSMPMVSGMLTSVSRGEAHVFPQACRLAKRWLSAHGYPVVLCPFEAETDGLHHLNEDPSFGSAESEQILSGASLWEDTVDCAESGGRFSEIAVELLVLYSSGFSGSGVTQSVSSSEREQESYLIGATGSPVAAFLRFLRLLATHDWEKKPLLIDLNEGFADIQKRREALETFEHERAHLPAVVLCTPVDVRGSEWTSVGPSRAGLKEIQALASQSRLLLRAMLIAGAKFKDIKTIFRPSPKRMDVLIKLKRKVLQVRAAEAVDLAPLKGYHKCISVAADKTDDFEKDLPHPGARFWPDGYCYDPLACLIRLFKIHLGRYCDILWDRHGGSWIGLKWHASMKSSKNQTTTLFSSDRLDGLVQHKQDTSQTQMCLKHRLKGAVELMPNWAVGFIHSAQLVKSGEQFVFIRTEKSKLELGKRTRVEEDIPAPAP</sequence>
<organism evidence="5 6">
    <name type="scientific">Calicophoron daubneyi</name>
    <name type="common">Rumen fluke</name>
    <name type="synonym">Paramphistomum daubneyi</name>
    <dbReference type="NCBI Taxonomy" id="300641"/>
    <lineage>
        <taxon>Eukaryota</taxon>
        <taxon>Metazoa</taxon>
        <taxon>Spiralia</taxon>
        <taxon>Lophotrochozoa</taxon>
        <taxon>Platyhelminthes</taxon>
        <taxon>Trematoda</taxon>
        <taxon>Digenea</taxon>
        <taxon>Plagiorchiida</taxon>
        <taxon>Pronocephalata</taxon>
        <taxon>Paramphistomoidea</taxon>
        <taxon>Paramphistomidae</taxon>
        <taxon>Calicophoron</taxon>
    </lineage>
</organism>
<dbReference type="GO" id="GO:0006409">
    <property type="term" value="P:tRNA export from nucleus"/>
    <property type="evidence" value="ECO:0007669"/>
    <property type="project" value="TreeGrafter"/>
</dbReference>
<feature type="domain" description="Nrap protein" evidence="2">
    <location>
        <begin position="24"/>
        <end position="133"/>
    </location>
</feature>
<dbReference type="InterPro" id="IPR005554">
    <property type="entry name" value="NOL6/Upt22"/>
</dbReference>
<dbReference type="GO" id="GO:0006364">
    <property type="term" value="P:rRNA processing"/>
    <property type="evidence" value="ECO:0007669"/>
    <property type="project" value="TreeGrafter"/>
</dbReference>
<dbReference type="EMBL" id="CAXLJL010000489">
    <property type="protein sequence ID" value="CAL5138319.1"/>
    <property type="molecule type" value="Genomic_DNA"/>
</dbReference>
<dbReference type="PANTHER" id="PTHR17972:SF0">
    <property type="entry name" value="NUCLEOLAR PROTEIN 6"/>
    <property type="match status" value="1"/>
</dbReference>
<dbReference type="Pfam" id="PF17406">
    <property type="entry name" value="Nrap_D5"/>
    <property type="match status" value="1"/>
</dbReference>
<dbReference type="InterPro" id="IPR035368">
    <property type="entry name" value="Nrap_D3"/>
</dbReference>
<feature type="domain" description="Nrap protein" evidence="4">
    <location>
        <begin position="455"/>
        <end position="605"/>
    </location>
</feature>
<name>A0AAV2TQ08_CALDB</name>
<dbReference type="PANTHER" id="PTHR17972">
    <property type="entry name" value="NUCLEOLAR RNA-ASSOCIATED PROTEIN"/>
    <property type="match status" value="1"/>
</dbReference>
<dbReference type="GO" id="GO:0032545">
    <property type="term" value="C:CURI complex"/>
    <property type="evidence" value="ECO:0007669"/>
    <property type="project" value="TreeGrafter"/>
</dbReference>
<evidence type="ECO:0000256" key="1">
    <source>
        <dbReference type="RuleBase" id="RU364032"/>
    </source>
</evidence>
<protein>
    <recommendedName>
        <fullName evidence="1">Nucleolar protein 6</fullName>
    </recommendedName>
</protein>
<evidence type="ECO:0000259" key="2">
    <source>
        <dbReference type="Pfam" id="PF17404"/>
    </source>
</evidence>
<gene>
    <name evidence="5" type="ORF">CDAUBV1_LOCUS12915</name>
</gene>
<comment type="caution">
    <text evidence="5">The sequence shown here is derived from an EMBL/GenBank/DDBJ whole genome shotgun (WGS) entry which is preliminary data.</text>
</comment>
<dbReference type="Pfam" id="PF17404">
    <property type="entry name" value="Nrap_D3"/>
    <property type="match status" value="1"/>
</dbReference>
<proteinExistence type="inferred from homology"/>
<accession>A0AAV2TQ08</accession>
<keyword evidence="1" id="KW-0694">RNA-binding</keyword>
<dbReference type="GO" id="GO:0034456">
    <property type="term" value="C:UTP-C complex"/>
    <property type="evidence" value="ECO:0007669"/>
    <property type="project" value="TreeGrafter"/>
</dbReference>
<comment type="similarity">
    <text evidence="1">Belongs to the NRAP family.</text>
</comment>